<feature type="binding site" evidence="5">
    <location>
        <position position="35"/>
    </location>
    <ligand>
        <name>FMN</name>
        <dbReference type="ChEBI" id="CHEBI:58210"/>
    </ligand>
</feature>
<evidence type="ECO:0000256" key="3">
    <source>
        <dbReference type="ARBA" id="ARBA00022643"/>
    </source>
</evidence>
<evidence type="ECO:0000256" key="1">
    <source>
        <dbReference type="ARBA" id="ARBA00022602"/>
    </source>
</evidence>
<gene>
    <name evidence="5 7" type="primary">ubiX</name>
    <name evidence="7" type="ORF">CCON33237_0918</name>
</gene>
<keyword evidence="7" id="KW-0456">Lyase</keyword>
<feature type="binding site" evidence="5">
    <location>
        <position position="150"/>
    </location>
    <ligand>
        <name>dimethylallyl phosphate</name>
        <dbReference type="ChEBI" id="CHEBI:88052"/>
    </ligand>
</feature>
<protein>
    <recommendedName>
        <fullName evidence="5">Flavin prenyltransferase UbiX</fullName>
        <ecNumber evidence="5">2.5.1.129</ecNumber>
    </recommendedName>
</protein>
<dbReference type="Proteomes" id="UP000066049">
    <property type="component" value="Chromosome"/>
</dbReference>
<keyword evidence="2 5" id="KW-0285">Flavoprotein</keyword>
<dbReference type="HAMAP" id="MF_01984">
    <property type="entry name" value="ubiX_pad"/>
    <property type="match status" value="1"/>
</dbReference>
<keyword evidence="1 5" id="KW-0637">Prenyltransferase</keyword>
<name>A0A0M5TI95_9BACT</name>
<sequence>MKKVVFAATGASGAGLFLKLINAAKDSCEAHVIVSKNAMKVLEAEEKLKLNLDGLGVKIYDDQDLGAGPASGSFGTEAMIIAPCSTNTLAKVANGISDTLITRAASVALKERQGLVLGVREMPFSAIALSQMQLLSSLGAIIAPPVLGYYAEIKSLEDMENFIIGKWLDALKIENNLYKRWQI</sequence>
<feature type="binding site" evidence="5">
    <location>
        <begin position="85"/>
        <end position="88"/>
    </location>
    <ligand>
        <name>FMN</name>
        <dbReference type="ChEBI" id="CHEBI:58210"/>
    </ligand>
</feature>
<comment type="similarity">
    <text evidence="5">Belongs to the UbiX/PAD1 family.</text>
</comment>
<keyword evidence="3 5" id="KW-0288">FMN</keyword>
<reference evidence="8" key="1">
    <citation type="submission" date="2015-08" db="EMBL/GenBank/DDBJ databases">
        <title>Comparative genomics of the Campylobacter concisus group.</title>
        <authorList>
            <person name="Miller W.G."/>
            <person name="Yee E."/>
            <person name="Chapman M.H."/>
            <person name="Huynh S."/>
            <person name="Bono J.L."/>
            <person name="On S.L.W."/>
            <person name="St Leger J."/>
            <person name="Foster G."/>
            <person name="Parker C.T."/>
        </authorList>
    </citation>
    <scope>NUCLEOTIDE SEQUENCE [LARGE SCALE GENOMIC DNA]</scope>
    <source>
        <strain evidence="8">ATCC 33237</strain>
    </source>
</reference>
<dbReference type="EC" id="2.5.1.129" evidence="5"/>
<organism evidence="7 8">
    <name type="scientific">Campylobacter concisus</name>
    <dbReference type="NCBI Taxonomy" id="199"/>
    <lineage>
        <taxon>Bacteria</taxon>
        <taxon>Pseudomonadati</taxon>
        <taxon>Campylobacterota</taxon>
        <taxon>Epsilonproteobacteria</taxon>
        <taxon>Campylobacterales</taxon>
        <taxon>Campylobacteraceae</taxon>
        <taxon>Campylobacter</taxon>
    </lineage>
</organism>
<evidence type="ECO:0000313" key="7">
    <source>
        <dbReference type="EMBL" id="ALF47600.1"/>
    </source>
</evidence>
<evidence type="ECO:0000256" key="4">
    <source>
        <dbReference type="ARBA" id="ARBA00022679"/>
    </source>
</evidence>
<dbReference type="EMBL" id="CP012541">
    <property type="protein sequence ID" value="ALF47600.1"/>
    <property type="molecule type" value="Genomic_DNA"/>
</dbReference>
<accession>A0A0M5TI95</accession>
<evidence type="ECO:0000256" key="5">
    <source>
        <dbReference type="HAMAP-Rule" id="MF_01984"/>
    </source>
</evidence>
<dbReference type="GO" id="GO:0106141">
    <property type="term" value="F:flavin prenyltransferase activity"/>
    <property type="evidence" value="ECO:0007669"/>
    <property type="project" value="UniProtKB-EC"/>
</dbReference>
<evidence type="ECO:0000313" key="8">
    <source>
        <dbReference type="Proteomes" id="UP000066049"/>
    </source>
</evidence>
<feature type="binding site" evidence="5">
    <location>
        <position position="166"/>
    </location>
    <ligand>
        <name>dimethylallyl phosphate</name>
        <dbReference type="ChEBI" id="CHEBI:88052"/>
    </ligand>
</feature>
<feature type="domain" description="Flavoprotein" evidence="6">
    <location>
        <begin position="2"/>
        <end position="171"/>
    </location>
</feature>
<dbReference type="KEGG" id="ccoc:CCON33237_0918"/>
<dbReference type="RefSeq" id="WP_054196605.1">
    <property type="nucleotide sequence ID" value="NZ_CABMKQ010000036.1"/>
</dbReference>
<dbReference type="Pfam" id="PF02441">
    <property type="entry name" value="Flavoprotein"/>
    <property type="match status" value="1"/>
</dbReference>
<dbReference type="SUPFAM" id="SSF52507">
    <property type="entry name" value="Homo-oligomeric flavin-containing Cys decarboxylases, HFCD"/>
    <property type="match status" value="1"/>
</dbReference>
<dbReference type="InterPro" id="IPR004507">
    <property type="entry name" value="UbiX-like"/>
</dbReference>
<dbReference type="GO" id="GO:0016829">
    <property type="term" value="F:lyase activity"/>
    <property type="evidence" value="ECO:0007669"/>
    <property type="project" value="UniProtKB-KW"/>
</dbReference>
<evidence type="ECO:0000256" key="2">
    <source>
        <dbReference type="ARBA" id="ARBA00022630"/>
    </source>
</evidence>
<comment type="catalytic activity">
    <reaction evidence="5">
        <text>dimethylallyl phosphate + FMNH2 = prenylated FMNH2 + phosphate</text>
        <dbReference type="Rhea" id="RHEA:37743"/>
        <dbReference type="ChEBI" id="CHEBI:43474"/>
        <dbReference type="ChEBI" id="CHEBI:57618"/>
        <dbReference type="ChEBI" id="CHEBI:87467"/>
        <dbReference type="ChEBI" id="CHEBI:88052"/>
        <dbReference type="EC" id="2.5.1.129"/>
    </reaction>
</comment>
<evidence type="ECO:0000259" key="6">
    <source>
        <dbReference type="Pfam" id="PF02441"/>
    </source>
</evidence>
<proteinExistence type="inferred from homology"/>
<keyword evidence="4 5" id="KW-0808">Transferase</keyword>
<dbReference type="Gene3D" id="3.40.50.1950">
    <property type="entry name" value="Flavin prenyltransferase-like"/>
    <property type="match status" value="1"/>
</dbReference>
<dbReference type="NCBIfam" id="NF004685">
    <property type="entry name" value="PRK06029.1"/>
    <property type="match status" value="1"/>
</dbReference>
<comment type="caution">
    <text evidence="5">Lacks conserved residue(s) required for the propagation of feature annotation.</text>
</comment>
<feature type="binding site" evidence="5">
    <location>
        <position position="120"/>
    </location>
    <ligand>
        <name>FMN</name>
        <dbReference type="ChEBI" id="CHEBI:58210"/>
    </ligand>
</feature>
<dbReference type="PATRIC" id="fig|199.248.peg.952"/>
<dbReference type="NCBIfam" id="TIGR00421">
    <property type="entry name" value="ubiX_pad"/>
    <property type="match status" value="1"/>
</dbReference>
<dbReference type="InterPro" id="IPR036551">
    <property type="entry name" value="Flavin_trans-like"/>
</dbReference>
<comment type="function">
    <text evidence="5">Flavin prenyltransferase that catalyzes the synthesis of the prenylated FMN cofactor (prenyl-FMN) for 4-hydroxy-3-polyprenylbenzoic acid decarboxylase UbiD. The prenyltransferase is metal-independent and links a dimethylallyl moiety from dimethylallyl monophosphate (DMAP) to the flavin N5 and C6 atoms of FMN.</text>
</comment>
<feature type="binding site" evidence="5">
    <location>
        <begin position="10"/>
        <end position="12"/>
    </location>
    <ligand>
        <name>FMN</name>
        <dbReference type="ChEBI" id="CHEBI:58210"/>
    </ligand>
</feature>
<dbReference type="AlphaFoldDB" id="A0A0M5TI95"/>
<dbReference type="GeneID" id="28662594"/>
<dbReference type="InterPro" id="IPR003382">
    <property type="entry name" value="Flavoprotein"/>
</dbReference>